<gene>
    <name evidence="3" type="ORF">QI031_29465</name>
</gene>
<dbReference type="CDD" id="cd06503">
    <property type="entry name" value="ATP-synt_Fo_b"/>
    <property type="match status" value="1"/>
</dbReference>
<dbReference type="InterPro" id="IPR011335">
    <property type="entry name" value="Restrct_endonuc-II-like"/>
</dbReference>
<dbReference type="KEGG" id="hbq:QI031_29465"/>
<keyword evidence="3" id="KW-0540">Nuclease</keyword>
<organism evidence="3 4">
    <name type="scientific">Halotia branconii CENA392</name>
    <dbReference type="NCBI Taxonomy" id="1539056"/>
    <lineage>
        <taxon>Bacteria</taxon>
        <taxon>Bacillati</taxon>
        <taxon>Cyanobacteriota</taxon>
        <taxon>Cyanophyceae</taxon>
        <taxon>Nostocales</taxon>
        <taxon>Nodulariaceae</taxon>
        <taxon>Halotia</taxon>
    </lineage>
</organism>
<accession>A0AAJ6P9G2</accession>
<dbReference type="PANTHER" id="PTHR33352:SF3">
    <property type="entry name" value="SLR1612 PROTEIN"/>
    <property type="match status" value="1"/>
</dbReference>
<dbReference type="CDD" id="cd06260">
    <property type="entry name" value="DUF820-like"/>
    <property type="match status" value="1"/>
</dbReference>
<dbReference type="Pfam" id="PF05685">
    <property type="entry name" value="Uma2"/>
    <property type="match status" value="1"/>
</dbReference>
<dbReference type="InterPro" id="IPR012296">
    <property type="entry name" value="Nuclease_put_TT1808"/>
</dbReference>
<dbReference type="EMBL" id="CP124543">
    <property type="protein sequence ID" value="WGV25799.1"/>
    <property type="molecule type" value="Genomic_DNA"/>
</dbReference>
<dbReference type="Proteomes" id="UP001223520">
    <property type="component" value="Chromosome"/>
</dbReference>
<dbReference type="RefSeq" id="WP_281483086.1">
    <property type="nucleotide sequence ID" value="NZ_CP124543.1"/>
</dbReference>
<evidence type="ECO:0000256" key="1">
    <source>
        <dbReference type="SAM" id="MobiDB-lite"/>
    </source>
</evidence>
<proteinExistence type="predicted"/>
<feature type="domain" description="Putative restriction endonuclease" evidence="2">
    <location>
        <begin position="30"/>
        <end position="177"/>
    </location>
</feature>
<feature type="region of interest" description="Disordered" evidence="1">
    <location>
        <begin position="192"/>
        <end position="292"/>
    </location>
</feature>
<dbReference type="InterPro" id="IPR008538">
    <property type="entry name" value="Uma2"/>
</dbReference>
<keyword evidence="3" id="KW-0378">Hydrolase</keyword>
<feature type="compositionally biased region" description="Basic and acidic residues" evidence="1">
    <location>
        <begin position="203"/>
        <end position="219"/>
    </location>
</feature>
<keyword evidence="3" id="KW-0255">Endonuclease</keyword>
<evidence type="ECO:0000313" key="3">
    <source>
        <dbReference type="EMBL" id="WGV25799.1"/>
    </source>
</evidence>
<dbReference type="PANTHER" id="PTHR33352">
    <property type="entry name" value="SLR1095 PROTEIN"/>
    <property type="match status" value="1"/>
</dbReference>
<evidence type="ECO:0000313" key="4">
    <source>
        <dbReference type="Proteomes" id="UP001223520"/>
    </source>
</evidence>
<keyword evidence="4" id="KW-1185">Reference proteome</keyword>
<dbReference type="GO" id="GO:0004519">
    <property type="term" value="F:endonuclease activity"/>
    <property type="evidence" value="ECO:0007669"/>
    <property type="project" value="UniProtKB-KW"/>
</dbReference>
<dbReference type="SUPFAM" id="SSF52980">
    <property type="entry name" value="Restriction endonuclease-like"/>
    <property type="match status" value="1"/>
</dbReference>
<protein>
    <submittedName>
        <fullName evidence="3">Uma2 family endonuclease</fullName>
    </submittedName>
</protein>
<dbReference type="AlphaFoldDB" id="A0AAJ6P9G2"/>
<feature type="compositionally biased region" description="Basic and acidic residues" evidence="1">
    <location>
        <begin position="268"/>
        <end position="279"/>
    </location>
</feature>
<name>A0AAJ6P9G2_9CYAN</name>
<sequence>MSIAKDLPTSEDVIFPPGDLYSDEPQLESYLHLQQMLLLLKCLDWWWRDRHDFFAAGNLTIYYSPRQFKSQDFRGPDFFVVLGTEHKPRKSWVVWEEDGKYPNIIVELLSDSTASTDRGLKKQIYQDTFRTPEYFWFDPNNLEFAGFVLLAGKYQPIKPNSQGWLWSQQLELYLGVEQRNLRFYTAEEQLVPTPEETAQQELQRAEQEKQRAEQEKQRTEQAMQRAEQEKQRTEQAMQRAEQEKQRTEQAMQRAEQEKQRTEQAMQRAEQEKQRSDRLATKLQELGIDPNTI</sequence>
<reference evidence="3 4" key="1">
    <citation type="journal article" date="2023" name="Limnol Oceanogr Lett">
        <title>Environmental adaptations by the intertidal Antarctic cyanobacterium Halotia branconii CENA392 as revealed using long-read genome sequencing.</title>
        <authorList>
            <person name="Dextro R.B."/>
            <person name="Delbaje E."/>
            <person name="Freitas P.N.N."/>
            <person name="Geraldes V."/>
            <person name="Pinto E."/>
            <person name="Long P.F."/>
            <person name="Fiore M.F."/>
        </authorList>
    </citation>
    <scope>NUCLEOTIDE SEQUENCE [LARGE SCALE GENOMIC DNA]</scope>
    <source>
        <strain evidence="3 4">CENA392</strain>
    </source>
</reference>
<evidence type="ECO:0000259" key="2">
    <source>
        <dbReference type="Pfam" id="PF05685"/>
    </source>
</evidence>
<dbReference type="Gene3D" id="3.90.1570.10">
    <property type="entry name" value="tt1808, chain A"/>
    <property type="match status" value="1"/>
</dbReference>